<accession>A0AAD7XGA7</accession>
<keyword evidence="2" id="KW-0812">Transmembrane</keyword>
<protein>
    <recommendedName>
        <fullName evidence="5">Transmembrane protein</fullName>
    </recommendedName>
</protein>
<dbReference type="EMBL" id="JAQMWT010000526">
    <property type="protein sequence ID" value="KAJ8600207.1"/>
    <property type="molecule type" value="Genomic_DNA"/>
</dbReference>
<feature type="transmembrane region" description="Helical" evidence="2">
    <location>
        <begin position="170"/>
        <end position="199"/>
    </location>
</feature>
<gene>
    <name evidence="3" type="ORF">CTAYLR_002012</name>
</gene>
<keyword evidence="2" id="KW-1133">Transmembrane helix</keyword>
<sequence length="339" mass="37753">MSHAEVASARLIHSHAARGTTTTNGHGTTSNGESTRNLHAIAMTNLLQSVDCTNAEAVREHIKNRIPALAELVTEMDDATVLEFVAQFQRIVRGELPRRPRRRIEPKARAYPENEDEDEEKEDKLDIERVAFRLDGIEMYALVVSLTAGFGFSSLEMISDEEFEHLGWPFTWIFVVTAPLTVLCGLYATIVFALCSMYAKTALGSNKDKEMGVFMNSTGIYRLRAFNHFLVSIACFAIDVLIICLAKFRTRFGFLVCVFLAYLLYDGLRDTKAILAAAGPIFAPPPPPPPPSSPLAENSDADESSRVDPHRHKQQQKSPPVFTKRSSMRVSLSGGFFRR</sequence>
<feature type="transmembrane region" description="Helical" evidence="2">
    <location>
        <begin position="220"/>
        <end position="242"/>
    </location>
</feature>
<proteinExistence type="predicted"/>
<dbReference type="Proteomes" id="UP001230188">
    <property type="component" value="Unassembled WGS sequence"/>
</dbReference>
<keyword evidence="2" id="KW-0472">Membrane</keyword>
<name>A0AAD7XGA7_9STRA</name>
<feature type="region of interest" description="Disordered" evidence="1">
    <location>
        <begin position="286"/>
        <end position="339"/>
    </location>
</feature>
<organism evidence="3 4">
    <name type="scientific">Chrysophaeum taylorii</name>
    <dbReference type="NCBI Taxonomy" id="2483200"/>
    <lineage>
        <taxon>Eukaryota</taxon>
        <taxon>Sar</taxon>
        <taxon>Stramenopiles</taxon>
        <taxon>Ochrophyta</taxon>
        <taxon>Pelagophyceae</taxon>
        <taxon>Pelagomonadales</taxon>
        <taxon>Pelagomonadaceae</taxon>
        <taxon>Chrysophaeum</taxon>
    </lineage>
</organism>
<keyword evidence="4" id="KW-1185">Reference proteome</keyword>
<feature type="compositionally biased region" description="Low complexity" evidence="1">
    <location>
        <begin position="19"/>
        <end position="34"/>
    </location>
</feature>
<evidence type="ECO:0000313" key="3">
    <source>
        <dbReference type="EMBL" id="KAJ8600207.1"/>
    </source>
</evidence>
<feature type="transmembrane region" description="Helical" evidence="2">
    <location>
        <begin position="248"/>
        <end position="265"/>
    </location>
</feature>
<evidence type="ECO:0000256" key="2">
    <source>
        <dbReference type="SAM" id="Phobius"/>
    </source>
</evidence>
<comment type="caution">
    <text evidence="3">The sequence shown here is derived from an EMBL/GenBank/DDBJ whole genome shotgun (WGS) entry which is preliminary data.</text>
</comment>
<reference evidence="3" key="1">
    <citation type="submission" date="2023-01" db="EMBL/GenBank/DDBJ databases">
        <title>Metagenome sequencing of chrysophaentin producing Chrysophaeum taylorii.</title>
        <authorList>
            <person name="Davison J."/>
            <person name="Bewley C."/>
        </authorList>
    </citation>
    <scope>NUCLEOTIDE SEQUENCE</scope>
    <source>
        <strain evidence="3">NIES-1699</strain>
    </source>
</reference>
<evidence type="ECO:0000313" key="4">
    <source>
        <dbReference type="Proteomes" id="UP001230188"/>
    </source>
</evidence>
<feature type="region of interest" description="Disordered" evidence="1">
    <location>
        <begin position="1"/>
        <end position="34"/>
    </location>
</feature>
<evidence type="ECO:0000256" key="1">
    <source>
        <dbReference type="SAM" id="MobiDB-lite"/>
    </source>
</evidence>
<evidence type="ECO:0008006" key="5">
    <source>
        <dbReference type="Google" id="ProtNLM"/>
    </source>
</evidence>
<feature type="region of interest" description="Disordered" evidence="1">
    <location>
        <begin position="103"/>
        <end position="122"/>
    </location>
</feature>
<feature type="transmembrane region" description="Helical" evidence="2">
    <location>
        <begin position="139"/>
        <end position="158"/>
    </location>
</feature>
<feature type="compositionally biased region" description="Basic and acidic residues" evidence="1">
    <location>
        <begin position="103"/>
        <end position="112"/>
    </location>
</feature>
<dbReference type="AlphaFoldDB" id="A0AAD7XGA7"/>